<dbReference type="RefSeq" id="WP_180153804.1">
    <property type="nucleotide sequence ID" value="NZ_JACCEM010000002.1"/>
</dbReference>
<protein>
    <submittedName>
        <fullName evidence="1">Uncharacterized protein</fullName>
    </submittedName>
</protein>
<proteinExistence type="predicted"/>
<dbReference type="AlphaFoldDB" id="A0A853FWH8"/>
<accession>A0A853FWH8</accession>
<keyword evidence="2" id="KW-1185">Reference proteome</keyword>
<dbReference type="EMBL" id="JACCEM010000002">
    <property type="protein sequence ID" value="NYT48507.1"/>
    <property type="molecule type" value="Genomic_DNA"/>
</dbReference>
<gene>
    <name evidence="1" type="ORF">H0A72_04200</name>
</gene>
<name>A0A853FWH8_9BURK</name>
<comment type="caution">
    <text evidence="1">The sequence shown here is derived from an EMBL/GenBank/DDBJ whole genome shotgun (WGS) entry which is preliminary data.</text>
</comment>
<evidence type="ECO:0000313" key="1">
    <source>
        <dbReference type="EMBL" id="NYT48507.1"/>
    </source>
</evidence>
<sequence length="55" mass="5704">MSIAIGTNVLRLLMRDNEAQRAGAVRIVQAAAEGSAQAFFGKTVISTPPVAGLHP</sequence>
<dbReference type="Proteomes" id="UP000559809">
    <property type="component" value="Unassembled WGS sequence"/>
</dbReference>
<reference evidence="1 2" key="1">
    <citation type="submission" date="2020-07" db="EMBL/GenBank/DDBJ databases">
        <title>Taxonomic revisions and descriptions of new bacterial species based on genomic comparisons in the high-G+C-content subgroup of the family Alcaligenaceae.</title>
        <authorList>
            <person name="Szabo A."/>
            <person name="Felfoldi T."/>
        </authorList>
    </citation>
    <scope>NUCLEOTIDE SEQUENCE [LARGE SCALE GENOMIC DNA]</scope>
    <source>
        <strain evidence="1 2">LMG 24012</strain>
    </source>
</reference>
<organism evidence="1 2">
    <name type="scientific">Parapusillimonas granuli</name>
    <dbReference type="NCBI Taxonomy" id="380911"/>
    <lineage>
        <taxon>Bacteria</taxon>
        <taxon>Pseudomonadati</taxon>
        <taxon>Pseudomonadota</taxon>
        <taxon>Betaproteobacteria</taxon>
        <taxon>Burkholderiales</taxon>
        <taxon>Alcaligenaceae</taxon>
        <taxon>Parapusillimonas</taxon>
    </lineage>
</organism>
<evidence type="ECO:0000313" key="2">
    <source>
        <dbReference type="Proteomes" id="UP000559809"/>
    </source>
</evidence>